<reference evidence="1" key="1">
    <citation type="submission" date="2013-12" db="EMBL/GenBank/DDBJ databases">
        <title>A Varibaculum cambriense genome reconstructed from a premature infant gut community with otherwise low bacterial novelty that shifts toward anaerobic metabolism during the third week of life.</title>
        <authorList>
            <person name="Brown C.T."/>
            <person name="Sharon I."/>
            <person name="Thomas B.C."/>
            <person name="Castelle C.J."/>
            <person name="Morowitz M.J."/>
            <person name="Banfield J.F."/>
        </authorList>
    </citation>
    <scope>NUCLEOTIDE SEQUENCE</scope>
</reference>
<accession>W1Y0R4</accession>
<keyword evidence="1" id="KW-0560">Oxidoreductase</keyword>
<protein>
    <submittedName>
        <fullName evidence="1">Nitrilotriacetate monooxygenase component A</fullName>
    </submittedName>
</protein>
<name>W1Y0R4_9ZZZZ</name>
<organism evidence="1">
    <name type="scientific">human gut metagenome</name>
    <dbReference type="NCBI Taxonomy" id="408170"/>
    <lineage>
        <taxon>unclassified sequences</taxon>
        <taxon>metagenomes</taxon>
        <taxon>organismal metagenomes</taxon>
    </lineage>
</organism>
<gene>
    <name evidence="1" type="ORF">Q604_UNBC09588G0005</name>
</gene>
<keyword evidence="1" id="KW-0503">Monooxygenase</keyword>
<dbReference type="AlphaFoldDB" id="W1Y0R4"/>
<evidence type="ECO:0000313" key="1">
    <source>
        <dbReference type="EMBL" id="ETJ36133.1"/>
    </source>
</evidence>
<proteinExistence type="predicted"/>
<sequence>MVLAAISRETHPIGLIDTISSFYEPYLAACMLSNLHQISHSCIGAKLDNQYIHPLHYQEKYFQVDGAIDIQTPKYGRPRLFQNFHSRS</sequence>
<dbReference type="EMBL" id="AZMM01009588">
    <property type="protein sequence ID" value="ETJ36133.1"/>
    <property type="molecule type" value="Genomic_DNA"/>
</dbReference>
<dbReference type="GO" id="GO:0004497">
    <property type="term" value="F:monooxygenase activity"/>
    <property type="evidence" value="ECO:0007669"/>
    <property type="project" value="UniProtKB-KW"/>
</dbReference>
<comment type="caution">
    <text evidence="1">The sequence shown here is derived from an EMBL/GenBank/DDBJ whole genome shotgun (WGS) entry which is preliminary data.</text>
</comment>